<dbReference type="OrthoDB" id="75724at2759"/>
<protein>
    <recommendedName>
        <fullName evidence="1">CRAL-TRIO domain-containing protein</fullName>
    </recommendedName>
</protein>
<feature type="domain" description="CRAL-TRIO" evidence="1">
    <location>
        <begin position="115"/>
        <end position="280"/>
    </location>
</feature>
<gene>
    <name evidence="2" type="primary">Contig7528.g8037</name>
    <name evidence="2" type="ORF">STYLEM_12477</name>
</gene>
<dbReference type="InterPro" id="IPR001251">
    <property type="entry name" value="CRAL-TRIO_dom"/>
</dbReference>
<dbReference type="PANTHER" id="PTHR46818">
    <property type="entry name" value="DOMAIN-CONTAINING PROTEIN, PUTATIVE-RELATED"/>
    <property type="match status" value="1"/>
</dbReference>
<dbReference type="Proteomes" id="UP000039865">
    <property type="component" value="Unassembled WGS sequence"/>
</dbReference>
<evidence type="ECO:0000313" key="2">
    <source>
        <dbReference type="EMBL" id="CDW83431.1"/>
    </source>
</evidence>
<accession>A0A078ANE7</accession>
<dbReference type="InParanoid" id="A0A078ANE7"/>
<dbReference type="EMBL" id="CCKQ01011845">
    <property type="protein sequence ID" value="CDW83431.1"/>
    <property type="molecule type" value="Genomic_DNA"/>
</dbReference>
<reference evidence="2 3" key="1">
    <citation type="submission" date="2014-06" db="EMBL/GenBank/DDBJ databases">
        <authorList>
            <person name="Swart Estienne"/>
        </authorList>
    </citation>
    <scope>NUCLEOTIDE SEQUENCE [LARGE SCALE GENOMIC DNA]</scope>
    <source>
        <strain evidence="2 3">130c</strain>
    </source>
</reference>
<evidence type="ECO:0000259" key="1">
    <source>
        <dbReference type="PROSITE" id="PS50191"/>
    </source>
</evidence>
<dbReference type="Pfam" id="PF00650">
    <property type="entry name" value="CRAL_TRIO"/>
    <property type="match status" value="1"/>
</dbReference>
<dbReference type="SUPFAM" id="SSF46938">
    <property type="entry name" value="CRAL/TRIO N-terminal domain"/>
    <property type="match status" value="1"/>
</dbReference>
<dbReference type="PANTHER" id="PTHR46818:SF1">
    <property type="entry name" value="CHROMOSOME UNDETERMINED SCAFFOLD_125, WHOLE GENOME SHOTGUN SEQUENCE"/>
    <property type="match status" value="1"/>
</dbReference>
<dbReference type="SUPFAM" id="SSF52087">
    <property type="entry name" value="CRAL/TRIO domain"/>
    <property type="match status" value="1"/>
</dbReference>
<proteinExistence type="predicted"/>
<dbReference type="AlphaFoldDB" id="A0A078ANE7"/>
<dbReference type="InterPro" id="IPR036865">
    <property type="entry name" value="CRAL-TRIO_dom_sf"/>
</dbReference>
<dbReference type="InterPro" id="IPR036273">
    <property type="entry name" value="CRAL/TRIO_N_dom_sf"/>
</dbReference>
<dbReference type="PROSITE" id="PS50191">
    <property type="entry name" value="CRAL_TRIO"/>
    <property type="match status" value="1"/>
</dbReference>
<dbReference type="CDD" id="cd00170">
    <property type="entry name" value="SEC14"/>
    <property type="match status" value="1"/>
</dbReference>
<dbReference type="Gene3D" id="1.10.8.20">
    <property type="entry name" value="N-terminal domain of phosphatidylinositol transfer protein sec14p"/>
    <property type="match status" value="1"/>
</dbReference>
<keyword evidence="3" id="KW-1185">Reference proteome</keyword>
<sequence length="508" mass="59445">MNNNQSFKSEDLNNSQDNQDSIFYQVFENTFPTSQMKRFDPPRGVAYDSYELKKLEELRQYIAIHDVSEIPESFEDGDCLKYLQANDYRVKETVASIRDHLKWRVQSLPCSITSEAIALIKTGFLYVHGRDRFYRPCIVFQPLVIEQLKTKQVIKTEAIITATVFILEYIKANMLVPGKVENWVVVSNINKLSLNKLPLKELQQVNWVIQNNYRGTLARSWSVNCTSMQLICWKVVEVFMEQQTRKVISLHKESSPQSLRENFHESQLEKRFGGSAEQPNQFWPPIMPDGPYNDDEQLSSVYFSLNNTEYNNLHGQFEQEGSNFKNVDFFFESFISDQIDGNQLDEFYLNPRAQEPYQIHSNIREIKLFQEVQEQLKESERFYSAHKQDSSSRSSHKKSFSLDFQLKFPNLDDQNADLDLEGMKLNNKFRSMNVNVSQDNQVFDQNTDMQNFSNLNPQQLRKYKPITKGSSIQTNIDDKTTTDSRRGSHLSENYDYKLEKNKVCCNNF</sequence>
<name>A0A078ANE7_STYLE</name>
<organism evidence="2 3">
    <name type="scientific">Stylonychia lemnae</name>
    <name type="common">Ciliate</name>
    <dbReference type="NCBI Taxonomy" id="5949"/>
    <lineage>
        <taxon>Eukaryota</taxon>
        <taxon>Sar</taxon>
        <taxon>Alveolata</taxon>
        <taxon>Ciliophora</taxon>
        <taxon>Intramacronucleata</taxon>
        <taxon>Spirotrichea</taxon>
        <taxon>Stichotrichia</taxon>
        <taxon>Sporadotrichida</taxon>
        <taxon>Oxytrichidae</taxon>
        <taxon>Stylonychinae</taxon>
        <taxon>Stylonychia</taxon>
    </lineage>
</organism>
<dbReference type="SMART" id="SM00516">
    <property type="entry name" value="SEC14"/>
    <property type="match status" value="1"/>
</dbReference>
<dbReference type="Gene3D" id="3.40.525.10">
    <property type="entry name" value="CRAL-TRIO lipid binding domain"/>
    <property type="match status" value="1"/>
</dbReference>
<evidence type="ECO:0000313" key="3">
    <source>
        <dbReference type="Proteomes" id="UP000039865"/>
    </source>
</evidence>